<reference evidence="1 2" key="4">
    <citation type="journal article" date="2000" name="Virology">
        <title>The brown algal virus EsV-1 particle contains a putative hybrid histidine kinase.</title>
        <authorList>
            <person name="Delaroque N."/>
            <person name="Wolf S."/>
            <person name="Muller D.G."/>
            <person name="Knippers R."/>
        </authorList>
    </citation>
    <scope>NUCLEOTIDE SEQUENCE [LARGE SCALE GENOMIC DNA]</scope>
    <source>
        <strain evidence="2">Isolate New Zealand/Kaikoura/1988</strain>
    </source>
</reference>
<reference evidence="1 2" key="1">
    <citation type="journal article" date="1995" name="Virology">
        <title>Coat protein of the Ectocarpus siliculosus virus.</title>
        <authorList>
            <person name="Klein M."/>
            <person name="Lanka S.T."/>
            <person name="Knippers R."/>
            <person name="Muller D.G."/>
        </authorList>
    </citation>
    <scope>NUCLEOTIDE SEQUENCE [LARGE SCALE GENOMIC DNA]</scope>
    <source>
        <strain evidence="2">Isolate New Zealand/Kaikoura/1988</strain>
    </source>
</reference>
<reference evidence="1 2" key="2">
    <citation type="journal article" date="1998" name="Adv. Virus Res.">
        <title>Viruses in marine brown algae.</title>
        <authorList>
            <person name="Muller D.G."/>
            <person name="Kapp M."/>
            <person name="Knippers R."/>
        </authorList>
    </citation>
    <scope>NUCLEOTIDE SEQUENCE [LARGE SCALE GENOMIC DNA]</scope>
    <source>
        <strain evidence="2">Isolate New Zealand/Kaikoura/1988</strain>
    </source>
</reference>
<evidence type="ECO:0000313" key="1">
    <source>
        <dbReference type="EMBL" id="AAK14474.1"/>
    </source>
</evidence>
<protein>
    <submittedName>
        <fullName evidence="1">EsV-1-48</fullName>
    </submittedName>
</protein>
<organism evidence="1 2">
    <name type="scientific">Ectocarpus siliculosus virus 1 (isolate New Zealand/Kaikoura/1988)</name>
    <name type="common">EsV-1</name>
    <dbReference type="NCBI Taxonomy" id="654926"/>
    <lineage>
        <taxon>Viruses</taxon>
        <taxon>Varidnaviria</taxon>
        <taxon>Bamfordvirae</taxon>
        <taxon>Nucleocytoviricota</taxon>
        <taxon>Megaviricetes</taxon>
        <taxon>Algavirales</taxon>
        <taxon>Phycodnaviridae</taxon>
        <taxon>Phaeovirus</taxon>
        <taxon>Phaeovirus unasiliculosus</taxon>
        <taxon>Ectocarpus siliculosus virus 1</taxon>
    </lineage>
</organism>
<dbReference type="Proteomes" id="UP000000864">
    <property type="component" value="Segment"/>
</dbReference>
<gene>
    <name evidence="1" type="primary">ORF 48</name>
</gene>
<sequence>MWSSKDVLFISIATGFVFCFATIYAQNAMTRYVNHRVAEKTASNPLIGMGLVSKPSQQHQQQNVLVKDHARVSEIHSAPPGSGARWTPLSIIT</sequence>
<dbReference type="EMBL" id="AF204951">
    <property type="protein sequence ID" value="AAK14474.1"/>
    <property type="molecule type" value="Genomic_DNA"/>
</dbReference>
<dbReference type="KEGG" id="vg:920733"/>
<accession>Q8QNL8</accession>
<evidence type="ECO:0000313" key="2">
    <source>
        <dbReference type="Proteomes" id="UP000000864"/>
    </source>
</evidence>
<reference evidence="1 2" key="3">
    <citation type="journal article" date="2000" name="Virology">
        <title>Characterization and immunolocalization of major structural proteins in the brown algal virus EsV-1.</title>
        <authorList>
            <person name="Delaroque N."/>
            <person name="Wolf S."/>
            <person name="Muller D.G."/>
            <person name="Knippers R."/>
        </authorList>
    </citation>
    <scope>NUCLEOTIDE SEQUENCE [LARGE SCALE GENOMIC DNA]</scope>
    <source>
        <strain evidence="2">Isolate New Zealand/Kaikoura/1988</strain>
    </source>
</reference>
<proteinExistence type="predicted"/>
<organismHost>
    <name type="scientific">Ectocarpus siliculosus</name>
    <name type="common">Brown alga</name>
    <name type="synonym">Conferva siliculosa</name>
    <dbReference type="NCBI Taxonomy" id="2880"/>
</organismHost>
<name>Q8QNL8_ESV1K</name>
<keyword evidence="2" id="KW-1185">Reference proteome</keyword>